<feature type="region of interest" description="Disordered" evidence="1">
    <location>
        <begin position="1"/>
        <end position="30"/>
    </location>
</feature>
<sequence length="95" mass="10703">MANPINSQKQTSSPPKRSTARPRIQPSTATITQRQLSHLNSQIAQLQANLADFNDLIKTTTQQYQSLEQLGKIQASLFMASHKVFEDENFADEEE</sequence>
<dbReference type="Pfam" id="PF08227">
    <property type="entry name" value="DASH_Hsk3"/>
    <property type="match status" value="1"/>
</dbReference>
<dbReference type="PANTHER" id="PTHR28289:SF1">
    <property type="entry name" value="DASH COMPLEX SUBUNIT HSK3"/>
    <property type="match status" value="1"/>
</dbReference>
<feature type="compositionally biased region" description="Polar residues" evidence="1">
    <location>
        <begin position="1"/>
        <end position="16"/>
    </location>
</feature>
<dbReference type="Proteomes" id="UP001497383">
    <property type="component" value="Chromosome 1"/>
</dbReference>
<proteinExistence type="predicted"/>
<dbReference type="EMBL" id="OZ022405">
    <property type="protein sequence ID" value="CAK9435460.1"/>
    <property type="molecule type" value="Genomic_DNA"/>
</dbReference>
<dbReference type="InterPro" id="IPR013183">
    <property type="entry name" value="Hsk3-like"/>
</dbReference>
<dbReference type="PANTHER" id="PTHR28289">
    <property type="entry name" value="DASH COMPLEX SUBUNIT HSK3"/>
    <property type="match status" value="1"/>
</dbReference>
<reference evidence="2 3" key="1">
    <citation type="submission" date="2024-03" db="EMBL/GenBank/DDBJ databases">
        <authorList>
            <person name="Brejova B."/>
        </authorList>
    </citation>
    <scope>NUCLEOTIDE SEQUENCE [LARGE SCALE GENOMIC DNA]</scope>
    <source>
        <strain evidence="2 3">CBS 14171</strain>
    </source>
</reference>
<evidence type="ECO:0000313" key="2">
    <source>
        <dbReference type="EMBL" id="CAK9435460.1"/>
    </source>
</evidence>
<name>A0ABP0ZCQ8_9ASCO</name>
<gene>
    <name evidence="2" type="ORF">LODBEIA_P01870</name>
</gene>
<organism evidence="2 3">
    <name type="scientific">Lodderomyces beijingensis</name>
    <dbReference type="NCBI Taxonomy" id="1775926"/>
    <lineage>
        <taxon>Eukaryota</taxon>
        <taxon>Fungi</taxon>
        <taxon>Dikarya</taxon>
        <taxon>Ascomycota</taxon>
        <taxon>Saccharomycotina</taxon>
        <taxon>Pichiomycetes</taxon>
        <taxon>Debaryomycetaceae</taxon>
        <taxon>Candida/Lodderomyces clade</taxon>
        <taxon>Lodderomyces</taxon>
    </lineage>
</organism>
<protein>
    <submittedName>
        <fullName evidence="2">Uncharacterized protein</fullName>
    </submittedName>
</protein>
<evidence type="ECO:0000256" key="1">
    <source>
        <dbReference type="SAM" id="MobiDB-lite"/>
    </source>
</evidence>
<dbReference type="GeneID" id="92205383"/>
<dbReference type="RefSeq" id="XP_066827125.1">
    <property type="nucleotide sequence ID" value="XM_066971805.1"/>
</dbReference>
<dbReference type="InterPro" id="IPR042332">
    <property type="entry name" value="Hsk3"/>
</dbReference>
<accession>A0ABP0ZCQ8</accession>
<keyword evidence="3" id="KW-1185">Reference proteome</keyword>
<evidence type="ECO:0000313" key="3">
    <source>
        <dbReference type="Proteomes" id="UP001497383"/>
    </source>
</evidence>